<dbReference type="PANTHER" id="PTHR11610:SF178">
    <property type="entry name" value="LIPASE MEMBER H-A-LIKE PROTEIN"/>
    <property type="match status" value="1"/>
</dbReference>
<dbReference type="AlphaFoldDB" id="A0AAV2RNK2"/>
<evidence type="ECO:0000259" key="5">
    <source>
        <dbReference type="Pfam" id="PF00151"/>
    </source>
</evidence>
<dbReference type="Gene3D" id="3.40.50.1820">
    <property type="entry name" value="alpha/beta hydrolase"/>
    <property type="match status" value="1"/>
</dbReference>
<dbReference type="InterPro" id="IPR029058">
    <property type="entry name" value="AB_hydrolase_fold"/>
</dbReference>
<comment type="caution">
    <text evidence="6">The sequence shown here is derived from an EMBL/GenBank/DDBJ whole genome shotgun (WGS) entry which is preliminary data.</text>
</comment>
<name>A0AAV2RNK2_MEGNR</name>
<keyword evidence="3" id="KW-0964">Secreted</keyword>
<evidence type="ECO:0000313" key="6">
    <source>
        <dbReference type="EMBL" id="CAL4134943.1"/>
    </source>
</evidence>
<dbReference type="GO" id="GO:0016298">
    <property type="term" value="F:lipase activity"/>
    <property type="evidence" value="ECO:0007669"/>
    <property type="project" value="InterPro"/>
</dbReference>
<dbReference type="InterPro" id="IPR013818">
    <property type="entry name" value="Lipase"/>
</dbReference>
<dbReference type="PANTHER" id="PTHR11610">
    <property type="entry name" value="LIPASE"/>
    <property type="match status" value="1"/>
</dbReference>
<feature type="non-terminal residue" evidence="6">
    <location>
        <position position="1"/>
    </location>
</feature>
<protein>
    <recommendedName>
        <fullName evidence="5">Lipase domain-containing protein</fullName>
    </recommendedName>
</protein>
<reference evidence="6 7" key="1">
    <citation type="submission" date="2024-05" db="EMBL/GenBank/DDBJ databases">
        <authorList>
            <person name="Wallberg A."/>
        </authorList>
    </citation>
    <scope>NUCLEOTIDE SEQUENCE [LARGE SCALE GENOMIC DNA]</scope>
</reference>
<comment type="subcellular location">
    <subcellularLocation>
        <location evidence="1">Secreted</location>
    </subcellularLocation>
</comment>
<keyword evidence="7" id="KW-1185">Reference proteome</keyword>
<evidence type="ECO:0000256" key="4">
    <source>
        <dbReference type="RuleBase" id="RU004262"/>
    </source>
</evidence>
<gene>
    <name evidence="6" type="ORF">MNOR_LOCUS27500</name>
</gene>
<evidence type="ECO:0000256" key="2">
    <source>
        <dbReference type="ARBA" id="ARBA00010701"/>
    </source>
</evidence>
<feature type="domain" description="Lipase" evidence="5">
    <location>
        <begin position="57"/>
        <end position="366"/>
    </location>
</feature>
<comment type="similarity">
    <text evidence="2 4">Belongs to the AB hydrolase superfamily. Lipase family.</text>
</comment>
<organism evidence="6 7">
    <name type="scientific">Meganyctiphanes norvegica</name>
    <name type="common">Northern krill</name>
    <name type="synonym">Thysanopoda norvegica</name>
    <dbReference type="NCBI Taxonomy" id="48144"/>
    <lineage>
        <taxon>Eukaryota</taxon>
        <taxon>Metazoa</taxon>
        <taxon>Ecdysozoa</taxon>
        <taxon>Arthropoda</taxon>
        <taxon>Crustacea</taxon>
        <taxon>Multicrustacea</taxon>
        <taxon>Malacostraca</taxon>
        <taxon>Eumalacostraca</taxon>
        <taxon>Eucarida</taxon>
        <taxon>Euphausiacea</taxon>
        <taxon>Euphausiidae</taxon>
        <taxon>Meganyctiphanes</taxon>
    </lineage>
</organism>
<evidence type="ECO:0000256" key="3">
    <source>
        <dbReference type="ARBA" id="ARBA00022525"/>
    </source>
</evidence>
<dbReference type="Proteomes" id="UP001497623">
    <property type="component" value="Unassembled WGS sequence"/>
</dbReference>
<proteinExistence type="inferred from homology"/>
<dbReference type="SUPFAM" id="SSF53474">
    <property type="entry name" value="alpha/beta-Hydrolases"/>
    <property type="match status" value="1"/>
</dbReference>
<dbReference type="EMBL" id="CAXKWB010029017">
    <property type="protein sequence ID" value="CAL4134943.1"/>
    <property type="molecule type" value="Genomic_DNA"/>
</dbReference>
<accession>A0AAV2RNK2</accession>
<dbReference type="GO" id="GO:0016042">
    <property type="term" value="P:lipid catabolic process"/>
    <property type="evidence" value="ECO:0007669"/>
    <property type="project" value="TreeGrafter"/>
</dbReference>
<dbReference type="InterPro" id="IPR000734">
    <property type="entry name" value="TAG_lipase"/>
</dbReference>
<dbReference type="Pfam" id="PF00151">
    <property type="entry name" value="Lipase"/>
    <property type="match status" value="1"/>
</dbReference>
<dbReference type="CDD" id="cd00707">
    <property type="entry name" value="Pancreat_lipase_like"/>
    <property type="match status" value="1"/>
</dbReference>
<evidence type="ECO:0000256" key="1">
    <source>
        <dbReference type="ARBA" id="ARBA00004613"/>
    </source>
</evidence>
<dbReference type="InterPro" id="IPR033906">
    <property type="entry name" value="Lipase_N"/>
</dbReference>
<sequence length="372" mass="40874">RECGKAQRCCLSPVVRNPSSTSLGSRSGNSFNFGTPIGILQGDCLNIFDQPNCQNNITKAAIKYYLWTRTNKEDKQPQQLVPLSDTSLQSTSFDGARPTYFLYHGWPQSGLDQWVLQAKTELLQKFDANIISVDWSGTSDRLNYFQYVKNTPLVGERTASLISWLNKESGLQTAQVFMIGFSTGAQMAGFTGKFINQQYSSLGKIARITGLDPAGPLFFGVPAEERLDKGDATFVDVIHANGGDPIPVILAVPAGQFGLLDTIGHIDFYPNGGERQPGCSRLNDAAMCSHSRSITYWLETIDTKFGQKEFVSWPAVGDCQTYDDFTQGKCTICDPSGCPVMGFNSQQLSSYLSARYFLKTNSTSPFAQGVEQ</sequence>
<dbReference type="PRINTS" id="PR00821">
    <property type="entry name" value="TAGLIPASE"/>
</dbReference>
<dbReference type="GO" id="GO:0005615">
    <property type="term" value="C:extracellular space"/>
    <property type="evidence" value="ECO:0007669"/>
    <property type="project" value="TreeGrafter"/>
</dbReference>
<evidence type="ECO:0000313" key="7">
    <source>
        <dbReference type="Proteomes" id="UP001497623"/>
    </source>
</evidence>